<accession>A0A0M4DN76</accession>
<organism evidence="1">
    <name type="scientific">Streptomyces pristinaespiralis</name>
    <dbReference type="NCBI Taxonomy" id="38300"/>
    <lineage>
        <taxon>Bacteria</taxon>
        <taxon>Bacillati</taxon>
        <taxon>Actinomycetota</taxon>
        <taxon>Actinomycetes</taxon>
        <taxon>Kitasatosporales</taxon>
        <taxon>Streptomycetaceae</taxon>
        <taxon>Streptomyces</taxon>
    </lineage>
</organism>
<protein>
    <submittedName>
        <fullName evidence="1">Uncharacterized protein</fullName>
    </submittedName>
</protein>
<evidence type="ECO:0000313" key="1">
    <source>
        <dbReference type="EMBL" id="ALC19195.1"/>
    </source>
</evidence>
<dbReference type="Proteomes" id="UP000060513">
    <property type="component" value="Chromosome"/>
</dbReference>
<gene>
    <name evidence="1" type="ORF">SPRI_0889</name>
</gene>
<dbReference type="KEGG" id="spri:SPRI_0889"/>
<name>A0A0M4DN76_STRPR</name>
<reference evidence="1 2" key="1">
    <citation type="submission" date="2015-08" db="EMBL/GenBank/DDBJ databases">
        <title>Genome sequence of the pristinamycin over-producing bacterium Streptomyces pristinaespiralis HCCB10218.</title>
        <authorList>
            <person name="Tian J."/>
            <person name="Yang J."/>
            <person name="Li L."/>
            <person name="Ruan L."/>
            <person name="Wei W."/>
            <person name="Zheng G."/>
            <person name="Wei Z."/>
            <person name="Yang S."/>
            <person name="Ge M."/>
            <person name="Jiang W."/>
            <person name="Lu Y."/>
        </authorList>
    </citation>
    <scope>NUCLEOTIDE SEQUENCE [LARGE SCALE GENOMIC DNA]</scope>
    <source>
        <strain evidence="1 2">HCCB 10218</strain>
    </source>
</reference>
<dbReference type="AlphaFoldDB" id="A0A0M4DN76"/>
<sequence>MVPMVLPLRVSVSDVSAASAVPVAAATSVIAPTAAAAGA</sequence>
<evidence type="ECO:0000313" key="2">
    <source>
        <dbReference type="Proteomes" id="UP000060513"/>
    </source>
</evidence>
<dbReference type="EMBL" id="CP011340">
    <property type="protein sequence ID" value="ALC19195.1"/>
    <property type="molecule type" value="Genomic_DNA"/>
</dbReference>
<dbReference type="STRING" id="38300.SPRI_0889"/>
<proteinExistence type="predicted"/>